<accession>A0ABR6X1F7</accession>
<dbReference type="EMBL" id="JACOFW010000004">
    <property type="protein sequence ID" value="MBC3806778.1"/>
    <property type="molecule type" value="Genomic_DNA"/>
</dbReference>
<name>A0ABR6X1F7_9BURK</name>
<feature type="transmembrane region" description="Helical" evidence="1">
    <location>
        <begin position="40"/>
        <end position="62"/>
    </location>
</feature>
<keyword evidence="1" id="KW-1133">Transmembrane helix</keyword>
<evidence type="ECO:0000256" key="1">
    <source>
        <dbReference type="SAM" id="Phobius"/>
    </source>
</evidence>
<feature type="transmembrane region" description="Helical" evidence="1">
    <location>
        <begin position="6"/>
        <end position="28"/>
    </location>
</feature>
<keyword evidence="3" id="KW-1185">Reference proteome</keyword>
<reference evidence="2 3" key="1">
    <citation type="submission" date="2020-08" db="EMBL/GenBank/DDBJ databases">
        <title>Novel species isolated from subtropical streams in China.</title>
        <authorList>
            <person name="Lu H."/>
        </authorList>
    </citation>
    <scope>NUCLEOTIDE SEQUENCE [LARGE SCALE GENOMIC DNA]</scope>
    <source>
        <strain evidence="2 3">KACC 16656</strain>
    </source>
</reference>
<evidence type="ECO:0000313" key="2">
    <source>
        <dbReference type="EMBL" id="MBC3806778.1"/>
    </source>
</evidence>
<gene>
    <name evidence="2" type="ORF">H8K52_05380</name>
</gene>
<keyword evidence="1" id="KW-0472">Membrane</keyword>
<proteinExistence type="predicted"/>
<sequence>MIILNFVAIALIFLTAVYFILLGIVALLKPTMAARFLLGFANSAAMHYLELFLRMAIGFALIHQSTNMLFADVYWSFGWLLVATTACLFLLPWQWHRKFTNKVVPYANTYLALIGITSLVLGMLILGSIFIPAIQAV</sequence>
<organism evidence="2 3">
    <name type="scientific">Undibacterium seohonense</name>
    <dbReference type="NCBI Taxonomy" id="1344950"/>
    <lineage>
        <taxon>Bacteria</taxon>
        <taxon>Pseudomonadati</taxon>
        <taxon>Pseudomonadota</taxon>
        <taxon>Betaproteobacteria</taxon>
        <taxon>Burkholderiales</taxon>
        <taxon>Oxalobacteraceae</taxon>
        <taxon>Undibacterium</taxon>
    </lineage>
</organism>
<keyword evidence="1" id="KW-0812">Transmembrane</keyword>
<evidence type="ECO:0000313" key="3">
    <source>
        <dbReference type="Proteomes" id="UP000648257"/>
    </source>
</evidence>
<dbReference type="RefSeq" id="WP_186921868.1">
    <property type="nucleotide sequence ID" value="NZ_JACOFW010000004.1"/>
</dbReference>
<feature type="transmembrane region" description="Helical" evidence="1">
    <location>
        <begin position="74"/>
        <end position="95"/>
    </location>
</feature>
<comment type="caution">
    <text evidence="2">The sequence shown here is derived from an EMBL/GenBank/DDBJ whole genome shotgun (WGS) entry which is preliminary data.</text>
</comment>
<protein>
    <submittedName>
        <fullName evidence="2">Uncharacterized protein</fullName>
    </submittedName>
</protein>
<feature type="transmembrane region" description="Helical" evidence="1">
    <location>
        <begin position="107"/>
        <end position="134"/>
    </location>
</feature>
<dbReference type="Proteomes" id="UP000648257">
    <property type="component" value="Unassembled WGS sequence"/>
</dbReference>